<keyword evidence="2 6" id="KW-0812">Transmembrane</keyword>
<dbReference type="AlphaFoldDB" id="A0A1G8CKM9"/>
<evidence type="ECO:0000256" key="2">
    <source>
        <dbReference type="ARBA" id="ARBA00022692"/>
    </source>
</evidence>
<feature type="region of interest" description="Disordered" evidence="5">
    <location>
        <begin position="1"/>
        <end position="62"/>
    </location>
</feature>
<sequence>MHLINPSDDNNRKSQYSQENQEQGNNYGNTGQQQGYQNSGYRQNYQNEGNQNNGGYGNYQGYGNNGKPIDNKKMAAGLLGIFLGPWGVHKFYLGYSTEGIIQILITLFSCGTLGILGIIEGIVYLTKSDEEFYYTYQVNKKGWF</sequence>
<dbReference type="Proteomes" id="UP000243588">
    <property type="component" value="Unassembled WGS sequence"/>
</dbReference>
<feature type="transmembrane region" description="Helical" evidence="6">
    <location>
        <begin position="74"/>
        <end position="93"/>
    </location>
</feature>
<evidence type="ECO:0000256" key="6">
    <source>
        <dbReference type="SAM" id="Phobius"/>
    </source>
</evidence>
<evidence type="ECO:0000256" key="1">
    <source>
        <dbReference type="ARBA" id="ARBA00004141"/>
    </source>
</evidence>
<protein>
    <submittedName>
        <fullName evidence="8">TM2 domain-containing membrane protein YozV</fullName>
    </submittedName>
</protein>
<keyword evidence="9" id="KW-1185">Reference proteome</keyword>
<feature type="domain" description="TM2" evidence="7">
    <location>
        <begin position="71"/>
        <end position="122"/>
    </location>
</feature>
<evidence type="ECO:0000256" key="3">
    <source>
        <dbReference type="ARBA" id="ARBA00022989"/>
    </source>
</evidence>
<reference evidence="9" key="1">
    <citation type="submission" date="2016-10" db="EMBL/GenBank/DDBJ databases">
        <authorList>
            <person name="Varghese N."/>
            <person name="Submissions S."/>
        </authorList>
    </citation>
    <scope>NUCLEOTIDE SEQUENCE [LARGE SCALE GENOMIC DNA]</scope>
    <source>
        <strain evidence="9">DSM 23313</strain>
    </source>
</reference>
<evidence type="ECO:0000259" key="7">
    <source>
        <dbReference type="Pfam" id="PF05154"/>
    </source>
</evidence>
<keyword evidence="4 6" id="KW-0472">Membrane</keyword>
<evidence type="ECO:0000256" key="4">
    <source>
        <dbReference type="ARBA" id="ARBA00023136"/>
    </source>
</evidence>
<accession>A0A1G8CKM9</accession>
<name>A0A1G8CKM9_9FLAO</name>
<keyword evidence="3 6" id="KW-1133">Transmembrane helix</keyword>
<evidence type="ECO:0000256" key="5">
    <source>
        <dbReference type="SAM" id="MobiDB-lite"/>
    </source>
</evidence>
<comment type="subcellular location">
    <subcellularLocation>
        <location evidence="1">Membrane</location>
        <topology evidence="1">Multi-pass membrane protein</topology>
    </subcellularLocation>
</comment>
<proteinExistence type="predicted"/>
<dbReference type="GO" id="GO:0016020">
    <property type="term" value="C:membrane"/>
    <property type="evidence" value="ECO:0007669"/>
    <property type="project" value="UniProtKB-SubCell"/>
</dbReference>
<evidence type="ECO:0000313" key="8">
    <source>
        <dbReference type="EMBL" id="SDH45952.1"/>
    </source>
</evidence>
<dbReference type="InterPro" id="IPR007829">
    <property type="entry name" value="TM2"/>
</dbReference>
<evidence type="ECO:0000313" key="9">
    <source>
        <dbReference type="Proteomes" id="UP000243588"/>
    </source>
</evidence>
<dbReference type="EMBL" id="FNDQ01000004">
    <property type="protein sequence ID" value="SDH45952.1"/>
    <property type="molecule type" value="Genomic_DNA"/>
</dbReference>
<dbReference type="Pfam" id="PF05154">
    <property type="entry name" value="TM2"/>
    <property type="match status" value="1"/>
</dbReference>
<feature type="compositionally biased region" description="Low complexity" evidence="5">
    <location>
        <begin position="15"/>
        <end position="51"/>
    </location>
</feature>
<feature type="transmembrane region" description="Helical" evidence="6">
    <location>
        <begin position="99"/>
        <end position="125"/>
    </location>
</feature>
<organism evidence="8 9">
    <name type="scientific">Myroides phaeus</name>
    <dbReference type="NCBI Taxonomy" id="702745"/>
    <lineage>
        <taxon>Bacteria</taxon>
        <taxon>Pseudomonadati</taxon>
        <taxon>Bacteroidota</taxon>
        <taxon>Flavobacteriia</taxon>
        <taxon>Flavobacteriales</taxon>
        <taxon>Flavobacteriaceae</taxon>
        <taxon>Myroides</taxon>
    </lineage>
</organism>
<gene>
    <name evidence="8" type="ORF">SAMN05421818_10496</name>
</gene>
<feature type="compositionally biased region" description="Gly residues" evidence="5">
    <location>
        <begin position="52"/>
        <end position="62"/>
    </location>
</feature>